<protein>
    <submittedName>
        <fullName evidence="2">Uncharacterized protein</fullName>
    </submittedName>
</protein>
<evidence type="ECO:0000313" key="3">
    <source>
        <dbReference type="Proteomes" id="UP000245884"/>
    </source>
</evidence>
<reference evidence="2 3" key="1">
    <citation type="journal article" date="2018" name="Mol. Biol. Evol.">
        <title>Broad Genomic Sampling Reveals a Smut Pathogenic Ancestry of the Fungal Clade Ustilaginomycotina.</title>
        <authorList>
            <person name="Kijpornyongpan T."/>
            <person name="Mondo S.J."/>
            <person name="Barry K."/>
            <person name="Sandor L."/>
            <person name="Lee J."/>
            <person name="Lipzen A."/>
            <person name="Pangilinan J."/>
            <person name="LaButti K."/>
            <person name="Hainaut M."/>
            <person name="Henrissat B."/>
            <person name="Grigoriev I.V."/>
            <person name="Spatafora J.W."/>
            <person name="Aime M.C."/>
        </authorList>
    </citation>
    <scope>NUCLEOTIDE SEQUENCE [LARGE SCALE GENOMIC DNA]</scope>
    <source>
        <strain evidence="2 3">MCA 5214</strain>
    </source>
</reference>
<dbReference type="OrthoDB" id="2548253at2759"/>
<keyword evidence="1" id="KW-1133">Transmembrane helix</keyword>
<dbReference type="AlphaFoldDB" id="A0A316UM02"/>
<keyword evidence="1" id="KW-0812">Transmembrane</keyword>
<sequence>MEEPTSRSPIASARRQRSTLCTICSVVGLLAAFVISYLAIEGTLSVKGSFNTLHPDLMQVDPKLTSHLVPIAQPLLDRDTPFGIRATVWMDVTQHVEQGLPLPDDARLVSYSVHGANRSELILYDAVVAESVTSMSKASLTLPLNIPVHPLYSQELGPSSLRVAFTAVPSNETLSKLGAFIGANSLFRGSRLMLPRTLDSERLTPGHDFGTTTAVPSLEAALEQNSASISLLALLPAGIRHEQPEEGRSFDCASQKILPPSLAFLDNVYQNRHFVNRVHNDSLGGRLYLDNQCQLHLPHIRSRIGIVMLNDFRSFFKAVYTSAQREVAAEENRCHRSSDDPNVQQLLLASHCRNVREHGPLEVLLWFDGTSEDIGDSLTKQYRYAPSLRVSRTPGHPGHHLTLPRRRPIDGDLPARPPAGPCAVPHIQLSEDPAFFHADVEVHFSAHQAIRTNMAEQLDVFEGSPPEPASGQLPIDVGQEVTLNSSMAMEYMWEAKAALVGDRIHPQHRPFLTAVPLLDAAVPFLVCILDTLYWSSRTTSAGLSITAQWIGAASLVLAFFSSVLGLIEQPDAASIIMFVVLVPIDLFRVYYQTLVLLRIQPSTSWRRLTRRPAWKGEVKSRAVEKLSPISHPALPAALVALFAGYHYWLRPHDLAVRQERGCFGSPDETPAFTLSSLISLASVSLAGTATLLQLSFNARCATFAGQLKWSVYIETVSAFVAMAVGQVELIGGWSSRRYAVTLQDVERLSILAIAAAQALQFSAVLQPLPGSGERLGEAESLLER</sequence>
<feature type="transmembrane region" description="Helical" evidence="1">
    <location>
        <begin position="573"/>
        <end position="591"/>
    </location>
</feature>
<evidence type="ECO:0000313" key="2">
    <source>
        <dbReference type="EMBL" id="PWN24963.1"/>
    </source>
</evidence>
<gene>
    <name evidence="2" type="ORF">BDZ90DRAFT_90189</name>
</gene>
<dbReference type="EMBL" id="KZ819678">
    <property type="protein sequence ID" value="PWN24963.1"/>
    <property type="molecule type" value="Genomic_DNA"/>
</dbReference>
<feature type="transmembrane region" description="Helical" evidence="1">
    <location>
        <begin position="546"/>
        <end position="567"/>
    </location>
</feature>
<name>A0A316UM02_9BASI</name>
<keyword evidence="3" id="KW-1185">Reference proteome</keyword>
<keyword evidence="1" id="KW-0472">Membrane</keyword>
<dbReference type="RefSeq" id="XP_025359575.1">
    <property type="nucleotide sequence ID" value="XM_025509935.1"/>
</dbReference>
<dbReference type="Proteomes" id="UP000245884">
    <property type="component" value="Unassembled WGS sequence"/>
</dbReference>
<feature type="transmembrane region" description="Helical" evidence="1">
    <location>
        <begin position="20"/>
        <end position="40"/>
    </location>
</feature>
<organism evidence="2 3">
    <name type="scientific">Jaminaea rosea</name>
    <dbReference type="NCBI Taxonomy" id="1569628"/>
    <lineage>
        <taxon>Eukaryota</taxon>
        <taxon>Fungi</taxon>
        <taxon>Dikarya</taxon>
        <taxon>Basidiomycota</taxon>
        <taxon>Ustilaginomycotina</taxon>
        <taxon>Exobasidiomycetes</taxon>
        <taxon>Microstromatales</taxon>
        <taxon>Microstromatales incertae sedis</taxon>
        <taxon>Jaminaea</taxon>
    </lineage>
</organism>
<accession>A0A316UM02</accession>
<evidence type="ECO:0000256" key="1">
    <source>
        <dbReference type="SAM" id="Phobius"/>
    </source>
</evidence>
<proteinExistence type="predicted"/>
<dbReference type="GeneID" id="37031758"/>